<gene>
    <name evidence="2" type="ORF">CTI12_AA109040</name>
</gene>
<dbReference type="AlphaFoldDB" id="A0A2U1PUN5"/>
<keyword evidence="3" id="KW-1185">Reference proteome</keyword>
<dbReference type="PANTHER" id="PTHR33116">
    <property type="entry name" value="REVERSE TRANSCRIPTASE ZINC-BINDING DOMAIN-CONTAINING PROTEIN-RELATED-RELATED"/>
    <property type="match status" value="1"/>
</dbReference>
<dbReference type="PANTHER" id="PTHR33116:SF79">
    <property type="entry name" value="REVERSE TRANSCRIPTASE DOMAIN, ZINC FINGER, CCHC-TYPE-RELATED"/>
    <property type="match status" value="1"/>
</dbReference>
<keyword evidence="2" id="KW-0540">Nuclease</keyword>
<protein>
    <submittedName>
        <fullName evidence="2">Endonuclease/exonuclease/phosphatase</fullName>
    </submittedName>
</protein>
<accession>A0A2U1PUN5</accession>
<dbReference type="GO" id="GO:0004519">
    <property type="term" value="F:endonuclease activity"/>
    <property type="evidence" value="ECO:0007669"/>
    <property type="project" value="UniProtKB-KW"/>
</dbReference>
<dbReference type="InterPro" id="IPR026960">
    <property type="entry name" value="RVT-Znf"/>
</dbReference>
<dbReference type="OrthoDB" id="1751518at2759"/>
<comment type="caution">
    <text evidence="2">The sequence shown here is derived from an EMBL/GenBank/DDBJ whole genome shotgun (WGS) entry which is preliminary data.</text>
</comment>
<reference evidence="2 3" key="1">
    <citation type="journal article" date="2018" name="Mol. Plant">
        <title>The genome of Artemisia annua provides insight into the evolution of Asteraceae family and artemisinin biosynthesis.</title>
        <authorList>
            <person name="Shen Q."/>
            <person name="Zhang L."/>
            <person name="Liao Z."/>
            <person name="Wang S."/>
            <person name="Yan T."/>
            <person name="Shi P."/>
            <person name="Liu M."/>
            <person name="Fu X."/>
            <person name="Pan Q."/>
            <person name="Wang Y."/>
            <person name="Lv Z."/>
            <person name="Lu X."/>
            <person name="Zhang F."/>
            <person name="Jiang W."/>
            <person name="Ma Y."/>
            <person name="Chen M."/>
            <person name="Hao X."/>
            <person name="Li L."/>
            <person name="Tang Y."/>
            <person name="Lv G."/>
            <person name="Zhou Y."/>
            <person name="Sun X."/>
            <person name="Brodelius P.E."/>
            <person name="Rose J.K.C."/>
            <person name="Tang K."/>
        </authorList>
    </citation>
    <scope>NUCLEOTIDE SEQUENCE [LARGE SCALE GENOMIC DNA]</scope>
    <source>
        <strain evidence="3">cv. Huhao1</strain>
        <tissue evidence="2">Leaf</tissue>
    </source>
</reference>
<feature type="domain" description="Reverse transcriptase zinc-binding" evidence="1">
    <location>
        <begin position="60"/>
        <end position="143"/>
    </location>
</feature>
<sequence length="299" mass="35180">MAEFFIAAATKVSLDASLQRPVRGGLEQHQFAELASIIDQVSLSPSLDRWVCSLSSDGSFSVKEARIAIDEVYLPQHTESTRWVKVVPIKVNIFVWRAWRDCLPTRTNLIRRGVSVESSSCPLCHSGEEDVHHVLFRCNLSRAVLRRVCRWWDLDWQDWSSFSEWYSWFSSIRFPSNVKSLLEGVFFVTWWSIWGLRNRTIFDVTPPTRSMIFDDIVSLSFHWCYNRCDKRIWFYTRSDSTDVVSMLQTSYHNLEKFLGIFEHNQRLTDSFLQFDDVLNCFFDHHILDMGSSWFTYPKI</sequence>
<dbReference type="Pfam" id="PF13966">
    <property type="entry name" value="zf-RVT"/>
    <property type="match status" value="1"/>
</dbReference>
<evidence type="ECO:0000259" key="1">
    <source>
        <dbReference type="Pfam" id="PF13966"/>
    </source>
</evidence>
<proteinExistence type="predicted"/>
<keyword evidence="2" id="KW-0255">Endonuclease</keyword>
<dbReference type="GO" id="GO:0004527">
    <property type="term" value="F:exonuclease activity"/>
    <property type="evidence" value="ECO:0007669"/>
    <property type="project" value="UniProtKB-KW"/>
</dbReference>
<dbReference type="EMBL" id="PKPP01000717">
    <property type="protein sequence ID" value="PWA89445.1"/>
    <property type="molecule type" value="Genomic_DNA"/>
</dbReference>
<dbReference type="Proteomes" id="UP000245207">
    <property type="component" value="Unassembled WGS sequence"/>
</dbReference>
<evidence type="ECO:0000313" key="2">
    <source>
        <dbReference type="EMBL" id="PWA89445.1"/>
    </source>
</evidence>
<organism evidence="2 3">
    <name type="scientific">Artemisia annua</name>
    <name type="common">Sweet wormwood</name>
    <dbReference type="NCBI Taxonomy" id="35608"/>
    <lineage>
        <taxon>Eukaryota</taxon>
        <taxon>Viridiplantae</taxon>
        <taxon>Streptophyta</taxon>
        <taxon>Embryophyta</taxon>
        <taxon>Tracheophyta</taxon>
        <taxon>Spermatophyta</taxon>
        <taxon>Magnoliopsida</taxon>
        <taxon>eudicotyledons</taxon>
        <taxon>Gunneridae</taxon>
        <taxon>Pentapetalae</taxon>
        <taxon>asterids</taxon>
        <taxon>campanulids</taxon>
        <taxon>Asterales</taxon>
        <taxon>Asteraceae</taxon>
        <taxon>Asteroideae</taxon>
        <taxon>Anthemideae</taxon>
        <taxon>Artemisiinae</taxon>
        <taxon>Artemisia</taxon>
    </lineage>
</organism>
<keyword evidence="2" id="KW-0378">Hydrolase</keyword>
<keyword evidence="2" id="KW-0269">Exonuclease</keyword>
<evidence type="ECO:0000313" key="3">
    <source>
        <dbReference type="Proteomes" id="UP000245207"/>
    </source>
</evidence>
<name>A0A2U1PUN5_ARTAN</name>